<reference evidence="2 3" key="1">
    <citation type="journal article" date="2021" name="Plant Biotechnol. J.">
        <title>Multi-omics assisted identification of the key and species-specific regulatory components of drought-tolerant mechanisms in Gossypium stocksii.</title>
        <authorList>
            <person name="Yu D."/>
            <person name="Ke L."/>
            <person name="Zhang D."/>
            <person name="Wu Y."/>
            <person name="Sun Y."/>
            <person name="Mei J."/>
            <person name="Sun J."/>
            <person name="Sun Y."/>
        </authorList>
    </citation>
    <scope>NUCLEOTIDE SEQUENCE [LARGE SCALE GENOMIC DNA]</scope>
    <source>
        <strain evidence="3">cv. E1</strain>
        <tissue evidence="2">Leaf</tissue>
    </source>
</reference>
<name>A0A9D3WIW6_9ROSI</name>
<feature type="compositionally biased region" description="Basic and acidic residues" evidence="1">
    <location>
        <begin position="129"/>
        <end position="139"/>
    </location>
</feature>
<evidence type="ECO:0000256" key="1">
    <source>
        <dbReference type="SAM" id="MobiDB-lite"/>
    </source>
</evidence>
<dbReference type="Proteomes" id="UP000828251">
    <property type="component" value="Unassembled WGS sequence"/>
</dbReference>
<accession>A0A9D3WIW6</accession>
<dbReference type="EMBL" id="JAIQCV010000001">
    <property type="protein sequence ID" value="KAH1129494.1"/>
    <property type="molecule type" value="Genomic_DNA"/>
</dbReference>
<feature type="compositionally biased region" description="Acidic residues" evidence="1">
    <location>
        <begin position="158"/>
        <end position="167"/>
    </location>
</feature>
<protein>
    <submittedName>
        <fullName evidence="2">Uncharacterized protein</fullName>
    </submittedName>
</protein>
<evidence type="ECO:0000313" key="3">
    <source>
        <dbReference type="Proteomes" id="UP000828251"/>
    </source>
</evidence>
<proteinExistence type="predicted"/>
<dbReference type="AlphaFoldDB" id="A0A9D3WIW6"/>
<comment type="caution">
    <text evidence="2">The sequence shown here is derived from an EMBL/GenBank/DDBJ whole genome shotgun (WGS) entry which is preliminary data.</text>
</comment>
<evidence type="ECO:0000313" key="2">
    <source>
        <dbReference type="EMBL" id="KAH1129494.1"/>
    </source>
</evidence>
<keyword evidence="3" id="KW-1185">Reference proteome</keyword>
<feature type="region of interest" description="Disordered" evidence="1">
    <location>
        <begin position="118"/>
        <end position="167"/>
    </location>
</feature>
<gene>
    <name evidence="2" type="ORF">J1N35_000872</name>
</gene>
<sequence>MAFEILAFEVVGQNGHGIKKCSEINIDDHNKADEDHPLSLVLKAESSMVGKESVILGSIWKKSMKQCFYIGKGTVKKRRSSFTGKVESISSAGGRRYSKGKVCESVINGEEESNKNWWSTADIPQVNSKDMRPTEEGEKTNTNGYRAVVDLNNKFENEEPTNPEELS</sequence>
<organism evidence="2 3">
    <name type="scientific">Gossypium stocksii</name>
    <dbReference type="NCBI Taxonomy" id="47602"/>
    <lineage>
        <taxon>Eukaryota</taxon>
        <taxon>Viridiplantae</taxon>
        <taxon>Streptophyta</taxon>
        <taxon>Embryophyta</taxon>
        <taxon>Tracheophyta</taxon>
        <taxon>Spermatophyta</taxon>
        <taxon>Magnoliopsida</taxon>
        <taxon>eudicotyledons</taxon>
        <taxon>Gunneridae</taxon>
        <taxon>Pentapetalae</taxon>
        <taxon>rosids</taxon>
        <taxon>malvids</taxon>
        <taxon>Malvales</taxon>
        <taxon>Malvaceae</taxon>
        <taxon>Malvoideae</taxon>
        <taxon>Gossypium</taxon>
    </lineage>
</organism>